<feature type="transmembrane region" description="Helical" evidence="1">
    <location>
        <begin position="391"/>
        <end position="414"/>
    </location>
</feature>
<feature type="transmembrane region" description="Helical" evidence="1">
    <location>
        <begin position="318"/>
        <end position="341"/>
    </location>
</feature>
<keyword evidence="1" id="KW-0472">Membrane</keyword>
<dbReference type="PANTHER" id="PTHR21329">
    <property type="entry name" value="PHOSPHATIDYLINOSITOL N-ACETYLGLUCOSAMINYLTRANSFERASE SUBUNIT Q-RELATED"/>
    <property type="match status" value="1"/>
</dbReference>
<dbReference type="EMBL" id="GEDC01011367">
    <property type="protein sequence ID" value="JAS25931.1"/>
    <property type="molecule type" value="Transcribed_RNA"/>
</dbReference>
<organism evidence="2">
    <name type="scientific">Clastoptera arizonana</name>
    <name type="common">Arizona spittle bug</name>
    <dbReference type="NCBI Taxonomy" id="38151"/>
    <lineage>
        <taxon>Eukaryota</taxon>
        <taxon>Metazoa</taxon>
        <taxon>Ecdysozoa</taxon>
        <taxon>Arthropoda</taxon>
        <taxon>Hexapoda</taxon>
        <taxon>Insecta</taxon>
        <taxon>Pterygota</taxon>
        <taxon>Neoptera</taxon>
        <taxon>Paraneoptera</taxon>
        <taxon>Hemiptera</taxon>
        <taxon>Auchenorrhyncha</taxon>
        <taxon>Cercopoidea</taxon>
        <taxon>Clastopteridae</taxon>
        <taxon>Clastoptera</taxon>
    </lineage>
</organism>
<sequence length="517" mass="59455">MTKYVTVFIPNYLLKQVVKEECFILGVTIEDEILGCTNFIVHDIVKKNIVLGLRTKIIGYCKIKGKDYNEFPREALDLIVLGIKFSEPELVQVICKSDLFDIGKCSIIIYDNNLFSESEFLLSPLEYFRNCSTFDYFKAVSTSLKDRQLPEKGSKNVSSDSTIYKCVPFVIFMINLVVGLTKLEYLTKISTLAEHCFCYINNLKWALKEFMLKKRLTLKLKNYFLGLVTDWCCGVLVIYLFIHYFTINDLYDRVANNSEKLVKSLINMVHYLMGSPADLKLNHPLNNVLGKFFLYHIDLWWSFLSALRPLLEFSFKVFISTGFCGLSFQIAILADLLVIANCHVYCIYVYAARLYNLQITGLISLSRLFIGRNRNPLPGRVDSCPYTTEQLFMGTIAFTVLFFLLPTTLVYYIVFTVIRLFLITFGGVLTRVRHILQILPLYVTLLWCLNSKVTTSSIILRPRLSSRGQLLLFMTPQQSSWLQLTKACIPDTVKPLPPVEWSVLMQKLVNGKLIYPL</sequence>
<protein>
    <recommendedName>
        <fullName evidence="3">Phosphatidylinositol N-acetylglucosaminyltransferase subunit Q</fullName>
    </recommendedName>
</protein>
<evidence type="ECO:0000313" key="2">
    <source>
        <dbReference type="EMBL" id="JAS25931.1"/>
    </source>
</evidence>
<accession>A0A1B6DJS4</accession>
<dbReference type="Pfam" id="PF05024">
    <property type="entry name" value="Gpi1"/>
    <property type="match status" value="1"/>
</dbReference>
<keyword evidence="1" id="KW-1133">Transmembrane helix</keyword>
<gene>
    <name evidence="2" type="ORF">g.45216</name>
</gene>
<dbReference type="GO" id="GO:0005783">
    <property type="term" value="C:endoplasmic reticulum"/>
    <property type="evidence" value="ECO:0007669"/>
    <property type="project" value="TreeGrafter"/>
</dbReference>
<reference evidence="2" key="1">
    <citation type="submission" date="2015-12" db="EMBL/GenBank/DDBJ databases">
        <title>De novo transcriptome assembly of four potential Pierce s Disease insect vectors from Arizona vineyards.</title>
        <authorList>
            <person name="Tassone E.E."/>
        </authorList>
    </citation>
    <scope>NUCLEOTIDE SEQUENCE</scope>
</reference>
<proteinExistence type="predicted"/>
<feature type="transmembrane region" description="Helical" evidence="1">
    <location>
        <begin position="434"/>
        <end position="453"/>
    </location>
</feature>
<evidence type="ECO:0008006" key="3">
    <source>
        <dbReference type="Google" id="ProtNLM"/>
    </source>
</evidence>
<dbReference type="AlphaFoldDB" id="A0A1B6DJS4"/>
<evidence type="ECO:0000256" key="1">
    <source>
        <dbReference type="SAM" id="Phobius"/>
    </source>
</evidence>
<name>A0A1B6DJS4_9HEMI</name>
<dbReference type="InterPro" id="IPR007720">
    <property type="entry name" value="PigQ/GPI1"/>
</dbReference>
<feature type="transmembrane region" description="Helical" evidence="1">
    <location>
        <begin position="223"/>
        <end position="242"/>
    </location>
</feature>
<keyword evidence="1" id="KW-0812">Transmembrane</keyword>
<dbReference type="GO" id="GO:0016020">
    <property type="term" value="C:membrane"/>
    <property type="evidence" value="ECO:0007669"/>
    <property type="project" value="InterPro"/>
</dbReference>
<dbReference type="PANTHER" id="PTHR21329:SF3">
    <property type="entry name" value="PHOSPHATIDYLINOSITOL N-ACETYLGLUCOSAMINYLTRANSFERASE SUBUNIT Q"/>
    <property type="match status" value="1"/>
</dbReference>
<dbReference type="GO" id="GO:0006506">
    <property type="term" value="P:GPI anchor biosynthetic process"/>
    <property type="evidence" value="ECO:0007669"/>
    <property type="project" value="InterPro"/>
</dbReference>